<keyword evidence="1" id="KW-1133">Transmembrane helix</keyword>
<dbReference type="InterPro" id="IPR011659">
    <property type="entry name" value="WD40"/>
</dbReference>
<reference evidence="2" key="1">
    <citation type="journal article" date="2014" name="Front. Microbiol.">
        <title>High frequency of phylogenetically diverse reductive dehalogenase-homologous genes in deep subseafloor sedimentary metagenomes.</title>
        <authorList>
            <person name="Kawai M."/>
            <person name="Futagami T."/>
            <person name="Toyoda A."/>
            <person name="Takaki Y."/>
            <person name="Nishi S."/>
            <person name="Hori S."/>
            <person name="Arai W."/>
            <person name="Tsubouchi T."/>
            <person name="Morono Y."/>
            <person name="Uchiyama I."/>
            <person name="Ito T."/>
            <person name="Fujiyama A."/>
            <person name="Inagaki F."/>
            <person name="Takami H."/>
        </authorList>
    </citation>
    <scope>NUCLEOTIDE SEQUENCE</scope>
    <source>
        <strain evidence="2">Expedition CK06-06</strain>
    </source>
</reference>
<evidence type="ECO:0000313" key="2">
    <source>
        <dbReference type="EMBL" id="GAH21159.1"/>
    </source>
</evidence>
<comment type="caution">
    <text evidence="2">The sequence shown here is derived from an EMBL/GenBank/DDBJ whole genome shotgun (WGS) entry which is preliminary data.</text>
</comment>
<protein>
    <recommendedName>
        <fullName evidence="3">Dipeptidylpeptidase IV N-terminal domain-containing protein</fullName>
    </recommendedName>
</protein>
<name>X1EVF9_9ZZZZ</name>
<evidence type="ECO:0008006" key="3">
    <source>
        <dbReference type="Google" id="ProtNLM"/>
    </source>
</evidence>
<dbReference type="Gene3D" id="2.120.10.30">
    <property type="entry name" value="TolB, C-terminal domain"/>
    <property type="match status" value="1"/>
</dbReference>
<accession>X1EVF9</accession>
<dbReference type="AlphaFoldDB" id="X1EVF9"/>
<keyword evidence="1" id="KW-0472">Membrane</keyword>
<organism evidence="2">
    <name type="scientific">marine sediment metagenome</name>
    <dbReference type="NCBI Taxonomy" id="412755"/>
    <lineage>
        <taxon>unclassified sequences</taxon>
        <taxon>metagenomes</taxon>
        <taxon>ecological metagenomes</taxon>
    </lineage>
</organism>
<evidence type="ECO:0000256" key="1">
    <source>
        <dbReference type="SAM" id="Phobius"/>
    </source>
</evidence>
<gene>
    <name evidence="2" type="ORF">S03H2_09046</name>
</gene>
<sequence>MVVINSILLRFTIFILFIFNIFLFNGCHHNTFNEHSDISNSILFTAYKPHKSWTTPKYYREIYLIKVDERGELIQLTRNRSEEQNPIWLSDGETIAFLRFRGRIEEPFIDVFIKNLFDKKEKRIIRCDQEDDNIGFGYLNFFSNLSAGKNNNLFFEEGKTSFYSFNWSGSEIERLFYYKDLGFSFTPEVSTNPIIEPSVSPDAKKVIFINQNVERIKGVMKKSIPGSIIGAKRKEIANGIAWKLKE</sequence>
<feature type="transmembrane region" description="Helical" evidence="1">
    <location>
        <begin position="7"/>
        <end position="24"/>
    </location>
</feature>
<proteinExistence type="predicted"/>
<feature type="non-terminal residue" evidence="2">
    <location>
        <position position="246"/>
    </location>
</feature>
<dbReference type="Pfam" id="PF07676">
    <property type="entry name" value="PD40"/>
    <property type="match status" value="1"/>
</dbReference>
<keyword evidence="1" id="KW-0812">Transmembrane</keyword>
<dbReference type="SUPFAM" id="SSF69304">
    <property type="entry name" value="Tricorn protease N-terminal domain"/>
    <property type="match status" value="1"/>
</dbReference>
<dbReference type="InterPro" id="IPR011042">
    <property type="entry name" value="6-blade_b-propeller_TolB-like"/>
</dbReference>
<dbReference type="EMBL" id="BARU01004517">
    <property type="protein sequence ID" value="GAH21159.1"/>
    <property type="molecule type" value="Genomic_DNA"/>
</dbReference>